<dbReference type="OrthoDB" id="547682at2759"/>
<keyword evidence="3" id="KW-0067">ATP-binding</keyword>
<evidence type="ECO:0000313" key="6">
    <source>
        <dbReference type="Proteomes" id="UP000236333"/>
    </source>
</evidence>
<feature type="compositionally biased region" description="Low complexity" evidence="4">
    <location>
        <begin position="325"/>
        <end position="340"/>
    </location>
</feature>
<reference evidence="5 6" key="1">
    <citation type="journal article" date="2017" name="Mol. Biol. Evol.">
        <title>The 4-celled Tetrabaena socialis nuclear genome reveals the essential components for genetic control of cell number at the origin of multicellularity in the volvocine lineage.</title>
        <authorList>
            <person name="Featherston J."/>
            <person name="Arakaki Y."/>
            <person name="Hanschen E.R."/>
            <person name="Ferris P.J."/>
            <person name="Michod R.E."/>
            <person name="Olson B.J.S.C."/>
            <person name="Nozaki H."/>
            <person name="Durand P.M."/>
        </authorList>
    </citation>
    <scope>NUCLEOTIDE SEQUENCE [LARGE SCALE GENOMIC DNA]</scope>
    <source>
        <strain evidence="5 6">NIES-571</strain>
    </source>
</reference>
<dbReference type="AlphaFoldDB" id="A0A2J8A1V7"/>
<evidence type="ECO:0000313" key="5">
    <source>
        <dbReference type="EMBL" id="PNH06488.1"/>
    </source>
</evidence>
<gene>
    <name evidence="5" type="ORF">TSOC_007162</name>
</gene>
<keyword evidence="2" id="KW-0547">Nucleotide-binding</keyword>
<feature type="compositionally biased region" description="Gly residues" evidence="4">
    <location>
        <begin position="341"/>
        <end position="350"/>
    </location>
</feature>
<name>A0A2J8A1V7_9CHLO</name>
<dbReference type="PANTHER" id="PTHR19375">
    <property type="entry name" value="HEAT SHOCK PROTEIN 70KDA"/>
    <property type="match status" value="1"/>
</dbReference>
<dbReference type="GO" id="GO:0005524">
    <property type="term" value="F:ATP binding"/>
    <property type="evidence" value="ECO:0007669"/>
    <property type="project" value="UniProtKB-KW"/>
</dbReference>
<dbReference type="InterPro" id="IPR013126">
    <property type="entry name" value="Hsp_70_fam"/>
</dbReference>
<keyword evidence="6" id="KW-1185">Reference proteome</keyword>
<evidence type="ECO:0000256" key="2">
    <source>
        <dbReference type="ARBA" id="ARBA00022741"/>
    </source>
</evidence>
<dbReference type="SUPFAM" id="SSF53067">
    <property type="entry name" value="Actin-like ATPase domain"/>
    <property type="match status" value="2"/>
</dbReference>
<accession>A0A2J8A1V7</accession>
<sequence length="381" mass="39070">MVVEDEAGRAVIPSVVYVRKEGCVLVGEEALAAARSDPDPTNAYFGVKRLMGRSYREALSEVEAEEGTEEGEGEEQPLRRRRLRPYALVEGAGGRAEVDCPALGRSLAPQEVSSHLLRHLVGRAQAFLQRQCSGGGGQEAQEVRVLDAVVTVPAHFSPGQRAAVLEATRAAGLQRVTLLQEPIAAAMAYGFGSAAVPYDLLLVLDVGGGTTDLTIVEAFDGIMEVLATSGDNYLGGDDFTALVADWLTAQQQQQQGRQGQVLVGSGPVREAAPSTSSHPSSMPSRSPTSTSLPSSPSSSSSLSLLLAAEAAKTALSRAVAEAEASTSAAPASSGSSSSIDGGAGCGGGGRVRVRVPLPGEAGGGGGGQEVELSEGAFEELT</sequence>
<dbReference type="GO" id="GO:0140662">
    <property type="term" value="F:ATP-dependent protein folding chaperone"/>
    <property type="evidence" value="ECO:0007669"/>
    <property type="project" value="InterPro"/>
</dbReference>
<dbReference type="Gene3D" id="3.30.420.40">
    <property type="match status" value="2"/>
</dbReference>
<feature type="compositionally biased region" description="Low complexity" evidence="4">
    <location>
        <begin position="271"/>
        <end position="300"/>
    </location>
</feature>
<feature type="non-terminal residue" evidence="5">
    <location>
        <position position="381"/>
    </location>
</feature>
<dbReference type="Pfam" id="PF00012">
    <property type="entry name" value="HSP70"/>
    <property type="match status" value="1"/>
</dbReference>
<feature type="region of interest" description="Disordered" evidence="4">
    <location>
        <begin position="325"/>
        <end position="381"/>
    </location>
</feature>
<evidence type="ECO:0000256" key="4">
    <source>
        <dbReference type="SAM" id="MobiDB-lite"/>
    </source>
</evidence>
<feature type="compositionally biased region" description="Acidic residues" evidence="4">
    <location>
        <begin position="60"/>
        <end position="75"/>
    </location>
</feature>
<dbReference type="EMBL" id="PGGS01000234">
    <property type="protein sequence ID" value="PNH06488.1"/>
    <property type="molecule type" value="Genomic_DNA"/>
</dbReference>
<proteinExistence type="inferred from homology"/>
<dbReference type="InterPro" id="IPR043129">
    <property type="entry name" value="ATPase_NBD"/>
</dbReference>
<organism evidence="5 6">
    <name type="scientific">Tetrabaena socialis</name>
    <dbReference type="NCBI Taxonomy" id="47790"/>
    <lineage>
        <taxon>Eukaryota</taxon>
        <taxon>Viridiplantae</taxon>
        <taxon>Chlorophyta</taxon>
        <taxon>core chlorophytes</taxon>
        <taxon>Chlorophyceae</taxon>
        <taxon>CS clade</taxon>
        <taxon>Chlamydomonadales</taxon>
        <taxon>Tetrabaenaceae</taxon>
        <taxon>Tetrabaena</taxon>
    </lineage>
</organism>
<keyword evidence="5" id="KW-0346">Stress response</keyword>
<evidence type="ECO:0000256" key="1">
    <source>
        <dbReference type="ARBA" id="ARBA00007381"/>
    </source>
</evidence>
<dbReference type="FunFam" id="3.30.420.40:FF:000028">
    <property type="entry name" value="heat shock 70 kDa protein-like"/>
    <property type="match status" value="1"/>
</dbReference>
<dbReference type="InterPro" id="IPR018181">
    <property type="entry name" value="Heat_shock_70_CS"/>
</dbReference>
<protein>
    <submittedName>
        <fullName evidence="5">Stromal heat shock-related protein, chloroplastic</fullName>
    </submittedName>
</protein>
<dbReference type="PROSITE" id="PS00329">
    <property type="entry name" value="HSP70_2"/>
    <property type="match status" value="1"/>
</dbReference>
<feature type="region of interest" description="Disordered" evidence="4">
    <location>
        <begin position="267"/>
        <end position="300"/>
    </location>
</feature>
<feature type="region of interest" description="Disordered" evidence="4">
    <location>
        <begin position="60"/>
        <end position="79"/>
    </location>
</feature>
<comment type="similarity">
    <text evidence="1">Belongs to the heat shock protein 70 family.</text>
</comment>
<comment type="caution">
    <text evidence="5">The sequence shown here is derived from an EMBL/GenBank/DDBJ whole genome shotgun (WGS) entry which is preliminary data.</text>
</comment>
<dbReference type="Proteomes" id="UP000236333">
    <property type="component" value="Unassembled WGS sequence"/>
</dbReference>
<evidence type="ECO:0000256" key="3">
    <source>
        <dbReference type="ARBA" id="ARBA00022840"/>
    </source>
</evidence>